<name>A0A1M4ICB6_9XANT</name>
<comment type="subcellular location">
    <subcellularLocation>
        <location evidence="1">Cell outer membrane</location>
    </subcellularLocation>
</comment>
<dbReference type="GO" id="GO:0009279">
    <property type="term" value="C:cell outer membrane"/>
    <property type="evidence" value="ECO:0007669"/>
    <property type="project" value="UniProtKB-SubCell"/>
</dbReference>
<sequence length="101" mass="11140">MLGLAYDRETWSAQLVGTVVAKKQRPALATYYTPSGYATLDLLAHWNFTPGARLNVGVFNLADRRYIDWNTLPSATLTSSSVLDRYTGAGRNVSVSLALDW</sequence>
<reference evidence="5" key="1">
    <citation type="submission" date="2016-07" db="EMBL/GenBank/DDBJ databases">
        <authorList>
            <person name="Florea S."/>
            <person name="Webb J.S."/>
            <person name="Jaromczyk J."/>
            <person name="Schardl C.L."/>
        </authorList>
    </citation>
    <scope>NUCLEOTIDE SEQUENCE [LARGE SCALE GENOMIC DNA]</scope>
</reference>
<dbReference type="Proteomes" id="UP000184997">
    <property type="component" value="Unassembled WGS sequence"/>
</dbReference>
<gene>
    <name evidence="4" type="ORF">XTGNCPPB3709_0692</name>
</gene>
<dbReference type="AlphaFoldDB" id="A0A1M4ICB6"/>
<evidence type="ECO:0000313" key="4">
    <source>
        <dbReference type="EMBL" id="SBV86785.1"/>
    </source>
</evidence>
<keyword evidence="4" id="KW-0675">Receptor</keyword>
<evidence type="ECO:0000313" key="5">
    <source>
        <dbReference type="Proteomes" id="UP000184997"/>
    </source>
</evidence>
<dbReference type="InterPro" id="IPR036942">
    <property type="entry name" value="Beta-barrel_TonB_sf"/>
</dbReference>
<evidence type="ECO:0000256" key="2">
    <source>
        <dbReference type="ARBA" id="ARBA00023136"/>
    </source>
</evidence>
<keyword evidence="3" id="KW-0998">Cell outer membrane</keyword>
<evidence type="ECO:0000256" key="1">
    <source>
        <dbReference type="ARBA" id="ARBA00004442"/>
    </source>
</evidence>
<dbReference type="SUPFAM" id="SSF56935">
    <property type="entry name" value="Porins"/>
    <property type="match status" value="1"/>
</dbReference>
<accession>A0A1M4ICB6</accession>
<dbReference type="EMBL" id="FLUK01000063">
    <property type="protein sequence ID" value="SBV86785.1"/>
    <property type="molecule type" value="Genomic_DNA"/>
</dbReference>
<protein>
    <submittedName>
        <fullName evidence="4">Outer membrane hemin receptor</fullName>
    </submittedName>
</protein>
<evidence type="ECO:0000256" key="3">
    <source>
        <dbReference type="ARBA" id="ARBA00023237"/>
    </source>
</evidence>
<proteinExistence type="predicted"/>
<keyword evidence="2" id="KW-0472">Membrane</keyword>
<organism evidence="4 5">
    <name type="scientific">Xanthomonas graminis pv. graminis</name>
    <dbReference type="NCBI Taxonomy" id="134874"/>
    <lineage>
        <taxon>Bacteria</taxon>
        <taxon>Pseudomonadati</taxon>
        <taxon>Pseudomonadota</taxon>
        <taxon>Gammaproteobacteria</taxon>
        <taxon>Lysobacterales</taxon>
        <taxon>Lysobacteraceae</taxon>
        <taxon>Xanthomonas</taxon>
        <taxon>Xanthomonas translucens group</taxon>
        <taxon>Xanthomonas graminis</taxon>
    </lineage>
</organism>
<dbReference type="Gene3D" id="2.40.170.20">
    <property type="entry name" value="TonB-dependent receptor, beta-barrel domain"/>
    <property type="match status" value="1"/>
</dbReference>